<dbReference type="CDD" id="cd07012">
    <property type="entry name" value="PBP2_Bug_TTT"/>
    <property type="match status" value="1"/>
</dbReference>
<dbReference type="Gene3D" id="3.40.190.10">
    <property type="entry name" value="Periplasmic binding protein-like II"/>
    <property type="match status" value="1"/>
</dbReference>
<feature type="chain" id="PRO_5012935915" evidence="2">
    <location>
        <begin position="24"/>
        <end position="322"/>
    </location>
</feature>
<gene>
    <name evidence="3" type="ORF">CAL12_13390</name>
</gene>
<dbReference type="AlphaFoldDB" id="A0A1W6YKW2"/>
<keyword evidence="2" id="KW-0732">Signal</keyword>
<dbReference type="PANTHER" id="PTHR42928:SF5">
    <property type="entry name" value="BLR1237 PROTEIN"/>
    <property type="match status" value="1"/>
</dbReference>
<dbReference type="PIRSF" id="PIRSF017082">
    <property type="entry name" value="YflP"/>
    <property type="match status" value="1"/>
</dbReference>
<protein>
    <submittedName>
        <fullName evidence="3">Twin-arginine translocation pathway signal</fullName>
    </submittedName>
</protein>
<dbReference type="Pfam" id="PF03401">
    <property type="entry name" value="TctC"/>
    <property type="match status" value="1"/>
</dbReference>
<organism evidence="3 4">
    <name type="scientific">Bordetella genomosp. 8</name>
    <dbReference type="NCBI Taxonomy" id="1416806"/>
    <lineage>
        <taxon>Bacteria</taxon>
        <taxon>Pseudomonadati</taxon>
        <taxon>Pseudomonadota</taxon>
        <taxon>Betaproteobacteria</taxon>
        <taxon>Burkholderiales</taxon>
        <taxon>Alcaligenaceae</taxon>
        <taxon>Bordetella</taxon>
    </lineage>
</organism>
<evidence type="ECO:0000256" key="1">
    <source>
        <dbReference type="ARBA" id="ARBA00006987"/>
    </source>
</evidence>
<keyword evidence="4" id="KW-1185">Reference proteome</keyword>
<dbReference type="STRING" id="1416806.CAL12_13390"/>
<dbReference type="Gene3D" id="3.40.190.150">
    <property type="entry name" value="Bordetella uptake gene, domain 1"/>
    <property type="match status" value="1"/>
</dbReference>
<comment type="similarity">
    <text evidence="1">Belongs to the UPF0065 (bug) family.</text>
</comment>
<sequence length="322" mass="33317">MKLARPFLAAALLLIAGGATAHAAYPDKPVRIIVGFSPGGPTDVVARSFASYAGQALGQTFVVENRPGANTILAAEAVAKAPADGYTLLFGATNHTMIPALYSDRVKFDALRSFTPVCAVAVSPTVLVVGPSMPVKTLDGFVSRLKAEPGKHTFATPGTGSSGHFYTEQFLRLTGTSMSHIPYKGAAQAVSDLMGGQVDSSFATLGSVLPQVQAGKLTALAIAAPQRLPQLPDVPTFAQAGVQGYAADAWYGVLAPAGIPADARRKLEQVAAAYVSAPGTAKSLEALGVQPRSTCGDAFQAQMAREIDEYTTLAKELGLKAE</sequence>
<feature type="signal peptide" evidence="2">
    <location>
        <begin position="1"/>
        <end position="23"/>
    </location>
</feature>
<name>A0A1W6YKW2_9BORD</name>
<dbReference type="RefSeq" id="WP_086064894.1">
    <property type="nucleotide sequence ID" value="NZ_CP021108.1"/>
</dbReference>
<dbReference type="Proteomes" id="UP000194151">
    <property type="component" value="Chromosome"/>
</dbReference>
<dbReference type="PANTHER" id="PTHR42928">
    <property type="entry name" value="TRICARBOXYLATE-BINDING PROTEIN"/>
    <property type="match status" value="1"/>
</dbReference>
<evidence type="ECO:0000256" key="2">
    <source>
        <dbReference type="SAM" id="SignalP"/>
    </source>
</evidence>
<dbReference type="InterPro" id="IPR042100">
    <property type="entry name" value="Bug_dom1"/>
</dbReference>
<dbReference type="InterPro" id="IPR005064">
    <property type="entry name" value="BUG"/>
</dbReference>
<evidence type="ECO:0000313" key="3">
    <source>
        <dbReference type="EMBL" id="ARP81707.1"/>
    </source>
</evidence>
<evidence type="ECO:0000313" key="4">
    <source>
        <dbReference type="Proteomes" id="UP000194151"/>
    </source>
</evidence>
<dbReference type="SUPFAM" id="SSF53850">
    <property type="entry name" value="Periplasmic binding protein-like II"/>
    <property type="match status" value="1"/>
</dbReference>
<dbReference type="KEGG" id="bgv:CAL12_13390"/>
<dbReference type="OrthoDB" id="8858513at2"/>
<reference evidence="3 4" key="1">
    <citation type="submission" date="2017-05" db="EMBL/GenBank/DDBJ databases">
        <title>Complete and WGS of Bordetella genogroups.</title>
        <authorList>
            <person name="Spilker T."/>
            <person name="LiPuma J."/>
        </authorList>
    </citation>
    <scope>NUCLEOTIDE SEQUENCE [LARGE SCALE GENOMIC DNA]</scope>
    <source>
        <strain evidence="3 4">AU19157</strain>
    </source>
</reference>
<accession>A0A1W6YKW2</accession>
<proteinExistence type="inferred from homology"/>
<dbReference type="EMBL" id="CP021108">
    <property type="protein sequence ID" value="ARP81707.1"/>
    <property type="molecule type" value="Genomic_DNA"/>
</dbReference>